<dbReference type="AlphaFoldDB" id="A0A0M2NIL9"/>
<dbReference type="Pfam" id="PF00132">
    <property type="entry name" value="Hexapep"/>
    <property type="match status" value="1"/>
</dbReference>
<proteinExistence type="predicted"/>
<organism evidence="1 2">
    <name type="scientific">Christensenella hongkongensis</name>
    <dbReference type="NCBI Taxonomy" id="270498"/>
    <lineage>
        <taxon>Bacteria</taxon>
        <taxon>Bacillati</taxon>
        <taxon>Bacillota</taxon>
        <taxon>Clostridia</taxon>
        <taxon>Christensenellales</taxon>
        <taxon>Christensenellaceae</taxon>
        <taxon>Christensenella</taxon>
    </lineage>
</organism>
<dbReference type="InterPro" id="IPR001451">
    <property type="entry name" value="Hexapep"/>
</dbReference>
<dbReference type="InterPro" id="IPR011004">
    <property type="entry name" value="Trimer_LpxA-like_sf"/>
</dbReference>
<evidence type="ECO:0000313" key="1">
    <source>
        <dbReference type="EMBL" id="KKI50821.1"/>
    </source>
</evidence>
<keyword evidence="2" id="KW-1185">Reference proteome</keyword>
<dbReference type="EMBL" id="LAYJ01000101">
    <property type="protein sequence ID" value="KKI50821.1"/>
    <property type="molecule type" value="Genomic_DNA"/>
</dbReference>
<sequence>MICKVKGHTPKIDQTAFVHKSAVVTGDVVLGENVGVWPCAVLRGDMDRITIGNCSNVQDNCVLHTDTGLPLVIGESVVIGHNVNLHSCTIGDHSLIGIGAVVLNGAKIGKGCLVGAGSLVTPNKEFPDGSVIMGSPAKVVRQINQDDIDNQQELVDYYMAEAKEYKETEEEL</sequence>
<dbReference type="InterPro" id="IPR047324">
    <property type="entry name" value="LbH_gamma_CA-like"/>
</dbReference>
<comment type="caution">
    <text evidence="1">The sequence shown here is derived from an EMBL/GenBank/DDBJ whole genome shotgun (WGS) entry which is preliminary data.</text>
</comment>
<dbReference type="PANTHER" id="PTHR13061">
    <property type="entry name" value="DYNACTIN SUBUNIT P25"/>
    <property type="match status" value="1"/>
</dbReference>
<gene>
    <name evidence="1" type="ORF">CHK_1747</name>
</gene>
<accession>A0A0M2NIL9</accession>
<dbReference type="Proteomes" id="UP000034076">
    <property type="component" value="Unassembled WGS sequence"/>
</dbReference>
<dbReference type="STRING" id="270498.CHK_1747"/>
<dbReference type="SUPFAM" id="SSF51161">
    <property type="entry name" value="Trimeric LpxA-like enzymes"/>
    <property type="match status" value="1"/>
</dbReference>
<dbReference type="InterPro" id="IPR050484">
    <property type="entry name" value="Transf_Hexapept/Carb_Anhydrase"/>
</dbReference>
<reference evidence="1 2" key="1">
    <citation type="submission" date="2015-04" db="EMBL/GenBank/DDBJ databases">
        <title>Draft genome sequence of bacteremic isolate Catabacter hongkongensis type strain HKU16T.</title>
        <authorList>
            <person name="Lau S.K."/>
            <person name="Teng J.L."/>
            <person name="Huang Y."/>
            <person name="Curreem S.O."/>
            <person name="Tsui S.K."/>
            <person name="Woo P.C."/>
        </authorList>
    </citation>
    <scope>NUCLEOTIDE SEQUENCE [LARGE SCALE GENOMIC DNA]</scope>
    <source>
        <strain evidence="1 2">HKU16</strain>
    </source>
</reference>
<evidence type="ECO:0000313" key="2">
    <source>
        <dbReference type="Proteomes" id="UP000034076"/>
    </source>
</evidence>
<dbReference type="RefSeq" id="WP_197408885.1">
    <property type="nucleotide sequence ID" value="NZ_LAYJ01000101.1"/>
</dbReference>
<name>A0A0M2NIL9_9FIRM</name>
<dbReference type="CDD" id="cd04645">
    <property type="entry name" value="LbH_gamma_CA_like"/>
    <property type="match status" value="1"/>
</dbReference>
<protein>
    <submittedName>
        <fullName evidence="1">Carbonic anhydrase, family 3</fullName>
    </submittedName>
</protein>
<dbReference type="PANTHER" id="PTHR13061:SF29">
    <property type="entry name" value="GAMMA CARBONIC ANHYDRASE-LIKE 1, MITOCHONDRIAL-RELATED"/>
    <property type="match status" value="1"/>
</dbReference>
<dbReference type="Gene3D" id="2.160.10.10">
    <property type="entry name" value="Hexapeptide repeat proteins"/>
    <property type="match status" value="1"/>
</dbReference>